<evidence type="ECO:0000313" key="8">
    <source>
        <dbReference type="EMBL" id="VDN09934.1"/>
    </source>
</evidence>
<dbReference type="GO" id="GO:0045944">
    <property type="term" value="P:positive regulation of transcription by RNA polymerase II"/>
    <property type="evidence" value="ECO:0007669"/>
    <property type="project" value="TreeGrafter"/>
</dbReference>
<evidence type="ECO:0000256" key="4">
    <source>
        <dbReference type="ARBA" id="ARBA00022833"/>
    </source>
</evidence>
<name>A0A3P7KZK9_DIBLA</name>
<evidence type="ECO:0000313" key="9">
    <source>
        <dbReference type="Proteomes" id="UP000281553"/>
    </source>
</evidence>
<feature type="compositionally biased region" description="Polar residues" evidence="6">
    <location>
        <begin position="431"/>
        <end position="447"/>
    </location>
</feature>
<evidence type="ECO:0000259" key="7">
    <source>
        <dbReference type="PROSITE" id="PS50157"/>
    </source>
</evidence>
<evidence type="ECO:0000256" key="2">
    <source>
        <dbReference type="ARBA" id="ARBA00022737"/>
    </source>
</evidence>
<feature type="region of interest" description="Disordered" evidence="6">
    <location>
        <begin position="375"/>
        <end position="395"/>
    </location>
</feature>
<evidence type="ECO:0000256" key="5">
    <source>
        <dbReference type="PROSITE-ProRule" id="PRU00042"/>
    </source>
</evidence>
<keyword evidence="2" id="KW-0677">Repeat</keyword>
<feature type="region of interest" description="Disordered" evidence="6">
    <location>
        <begin position="431"/>
        <end position="450"/>
    </location>
</feature>
<accession>A0A3P7KZK9</accession>
<dbReference type="EMBL" id="UYRU01048102">
    <property type="protein sequence ID" value="VDN09934.1"/>
    <property type="molecule type" value="Genomic_DNA"/>
</dbReference>
<sequence>MVPTDTVNSPTTNTIPANSVDINTLAAAVAAVTGVFPKNPTITPGPVPGSILLSCTKPTTSESGPAVSSSQPNVAIDVSPQSIVQRVVAAGGGIQKSLVRSNIVQPTLAGSNAVSAVPSLSNGQVFSEISPRPPADATEQSKTGRSSKEFTETQESAIDRILETIRVQMRASDAVKSKLLMSNGLKKVAESKTIDILQVAKLSNENKESTNYATNCSTVVSKCQFPIKKNSGKLAPVAPNPATKPTHASQISMALNRSTVGSTDAVHSKVYKCRYCGKSFNRKFCRERHERLHTGVKPYTCEVCDEKFIRLEDKKRHVRSILHTTRTAALACANGKIKTAAPSADPPSSELDLQGQMEGAANEIAYLADANDAVDENDTNSQHLDDGSSGDYKEDSPFEAQLCIADDEVDNCSANDQSDVDSSVVEIQPLSSASNANVSPTHSTPSFRHSRRSALKQCIVPVRVPSTAVDLPTAISTLSVDLPLPPTADT</sequence>
<feature type="domain" description="C2H2-type" evidence="7">
    <location>
        <begin position="271"/>
        <end position="298"/>
    </location>
</feature>
<dbReference type="PROSITE" id="PS50157">
    <property type="entry name" value="ZINC_FINGER_C2H2_2"/>
    <property type="match status" value="2"/>
</dbReference>
<dbReference type="PROSITE" id="PS00028">
    <property type="entry name" value="ZINC_FINGER_C2H2_1"/>
    <property type="match status" value="2"/>
</dbReference>
<proteinExistence type="predicted"/>
<dbReference type="InterPro" id="IPR050688">
    <property type="entry name" value="Zinc_finger/UBP_domain"/>
</dbReference>
<dbReference type="PANTHER" id="PTHR24403:SF67">
    <property type="entry name" value="FI01116P-RELATED"/>
    <property type="match status" value="1"/>
</dbReference>
<dbReference type="InterPro" id="IPR013087">
    <property type="entry name" value="Znf_C2H2_type"/>
</dbReference>
<dbReference type="Gene3D" id="3.30.160.60">
    <property type="entry name" value="Classic Zinc Finger"/>
    <property type="match status" value="2"/>
</dbReference>
<protein>
    <recommendedName>
        <fullName evidence="7">C2H2-type domain-containing protein</fullName>
    </recommendedName>
</protein>
<evidence type="ECO:0000256" key="1">
    <source>
        <dbReference type="ARBA" id="ARBA00022723"/>
    </source>
</evidence>
<dbReference type="GO" id="GO:0008270">
    <property type="term" value="F:zinc ion binding"/>
    <property type="evidence" value="ECO:0007669"/>
    <property type="project" value="UniProtKB-KW"/>
</dbReference>
<keyword evidence="4" id="KW-0862">Zinc</keyword>
<dbReference type="GO" id="GO:0005634">
    <property type="term" value="C:nucleus"/>
    <property type="evidence" value="ECO:0007669"/>
    <property type="project" value="TreeGrafter"/>
</dbReference>
<dbReference type="AlphaFoldDB" id="A0A3P7KZK9"/>
<dbReference type="Proteomes" id="UP000281553">
    <property type="component" value="Unassembled WGS sequence"/>
</dbReference>
<dbReference type="InterPro" id="IPR036236">
    <property type="entry name" value="Znf_C2H2_sf"/>
</dbReference>
<feature type="region of interest" description="Disordered" evidence="6">
    <location>
        <begin position="124"/>
        <end position="153"/>
    </location>
</feature>
<feature type="domain" description="C2H2-type" evidence="7">
    <location>
        <begin position="299"/>
        <end position="328"/>
    </location>
</feature>
<evidence type="ECO:0000256" key="3">
    <source>
        <dbReference type="ARBA" id="ARBA00022771"/>
    </source>
</evidence>
<keyword evidence="1" id="KW-0479">Metal-binding</keyword>
<dbReference type="SMART" id="SM00355">
    <property type="entry name" value="ZnF_C2H2"/>
    <property type="match status" value="2"/>
</dbReference>
<dbReference type="SUPFAM" id="SSF57667">
    <property type="entry name" value="beta-beta-alpha zinc fingers"/>
    <property type="match status" value="1"/>
</dbReference>
<dbReference type="OrthoDB" id="9439903at2759"/>
<keyword evidence="3 5" id="KW-0863">Zinc-finger</keyword>
<keyword evidence="9" id="KW-1185">Reference proteome</keyword>
<organism evidence="8 9">
    <name type="scientific">Dibothriocephalus latus</name>
    <name type="common">Fish tapeworm</name>
    <name type="synonym">Diphyllobothrium latum</name>
    <dbReference type="NCBI Taxonomy" id="60516"/>
    <lineage>
        <taxon>Eukaryota</taxon>
        <taxon>Metazoa</taxon>
        <taxon>Spiralia</taxon>
        <taxon>Lophotrochozoa</taxon>
        <taxon>Platyhelminthes</taxon>
        <taxon>Cestoda</taxon>
        <taxon>Eucestoda</taxon>
        <taxon>Diphyllobothriidea</taxon>
        <taxon>Diphyllobothriidae</taxon>
        <taxon>Dibothriocephalus</taxon>
    </lineage>
</organism>
<feature type="compositionally biased region" description="Basic and acidic residues" evidence="6">
    <location>
        <begin position="383"/>
        <end position="395"/>
    </location>
</feature>
<dbReference type="PANTHER" id="PTHR24403">
    <property type="entry name" value="ZINC FINGER PROTEIN"/>
    <property type="match status" value="1"/>
</dbReference>
<evidence type="ECO:0000256" key="6">
    <source>
        <dbReference type="SAM" id="MobiDB-lite"/>
    </source>
</evidence>
<reference evidence="8 9" key="1">
    <citation type="submission" date="2018-11" db="EMBL/GenBank/DDBJ databases">
        <authorList>
            <consortium name="Pathogen Informatics"/>
        </authorList>
    </citation>
    <scope>NUCLEOTIDE SEQUENCE [LARGE SCALE GENOMIC DNA]</scope>
</reference>
<gene>
    <name evidence="8" type="ORF">DILT_LOCUS5765</name>
</gene>